<comment type="caution">
    <text evidence="1">The sequence shown here is derived from an EMBL/GenBank/DDBJ whole genome shotgun (WGS) entry which is preliminary data.</text>
</comment>
<gene>
    <name evidence="1" type="primary">txxe 3035</name>
    <name evidence="1" type="ORF">TXXE_15185</name>
</gene>
<keyword evidence="2" id="KW-1185">Reference proteome</keyword>
<evidence type="ECO:0000313" key="2">
    <source>
        <dbReference type="Proteomes" id="UP000681526"/>
    </source>
</evidence>
<protein>
    <submittedName>
        <fullName evidence="1">Uncharacterized protein</fullName>
    </submittedName>
</protein>
<accession>A0ABM8V6Z8</accession>
<sequence length="219" mass="23320">MGAGRCLCGSCSVVCTLQGRGRCLRGGCSVVCTLQGCGRCLCGGCSVVCTLQGRGRCLRGGCSVVCTLQGRGRCLCGSCSVACTLQRQALADKTIAADALPVGMERFQQSFGHKPFHQVPRPPFADLQMAAHINGVHRAVFPKREPYYFAFKQLIGAHLCQGAGNAERPDLAEKLLQHLLACPGLVADQIIGEAKNVPSIDDQMILPHQSIIKLPSRQV</sequence>
<reference evidence="1 2" key="1">
    <citation type="submission" date="2021-04" db="EMBL/GenBank/DDBJ databases">
        <authorList>
            <person name="Rakotoarivonina H."/>
        </authorList>
    </citation>
    <scope>NUCLEOTIDE SEQUENCE [LARGE SCALE GENOMIC DNA]</scope>
    <source>
        <strain evidence="1 2">XE</strain>
    </source>
</reference>
<dbReference type="Proteomes" id="UP000681526">
    <property type="component" value="Unassembled WGS sequence"/>
</dbReference>
<proteinExistence type="predicted"/>
<evidence type="ECO:0000313" key="1">
    <source>
        <dbReference type="EMBL" id="CAG5091189.1"/>
    </source>
</evidence>
<name>A0ABM8V6Z8_THEXY</name>
<dbReference type="EMBL" id="CAJRAY010000080">
    <property type="protein sequence ID" value="CAG5091189.1"/>
    <property type="molecule type" value="Genomic_DNA"/>
</dbReference>
<organism evidence="1 2">
    <name type="scientific">Thermobacillus xylanilyticus</name>
    <dbReference type="NCBI Taxonomy" id="76633"/>
    <lineage>
        <taxon>Bacteria</taxon>
        <taxon>Bacillati</taxon>
        <taxon>Bacillota</taxon>
        <taxon>Bacilli</taxon>
        <taxon>Bacillales</taxon>
        <taxon>Paenibacillaceae</taxon>
        <taxon>Thermobacillus</taxon>
    </lineage>
</organism>